<dbReference type="EMBL" id="JBBWWQ010000019">
    <property type="protein sequence ID" value="KAK8918391.1"/>
    <property type="molecule type" value="Genomic_DNA"/>
</dbReference>
<dbReference type="AlphaFoldDB" id="A0AAP0FVK9"/>
<accession>A0AAP0FVK9</accession>
<organism evidence="2 3">
    <name type="scientific">Platanthera zijinensis</name>
    <dbReference type="NCBI Taxonomy" id="2320716"/>
    <lineage>
        <taxon>Eukaryota</taxon>
        <taxon>Viridiplantae</taxon>
        <taxon>Streptophyta</taxon>
        <taxon>Embryophyta</taxon>
        <taxon>Tracheophyta</taxon>
        <taxon>Spermatophyta</taxon>
        <taxon>Magnoliopsida</taxon>
        <taxon>Liliopsida</taxon>
        <taxon>Asparagales</taxon>
        <taxon>Orchidaceae</taxon>
        <taxon>Orchidoideae</taxon>
        <taxon>Orchideae</taxon>
        <taxon>Orchidinae</taxon>
        <taxon>Platanthera</taxon>
    </lineage>
</organism>
<evidence type="ECO:0000313" key="3">
    <source>
        <dbReference type="Proteomes" id="UP001418222"/>
    </source>
</evidence>
<proteinExistence type="predicted"/>
<comment type="caution">
    <text evidence="2">The sequence shown here is derived from an EMBL/GenBank/DDBJ whole genome shotgun (WGS) entry which is preliminary data.</text>
</comment>
<evidence type="ECO:0000313" key="2">
    <source>
        <dbReference type="EMBL" id="KAK8918391.1"/>
    </source>
</evidence>
<gene>
    <name evidence="2" type="primary">DRP2B</name>
    <name evidence="2" type="ORF">KSP39_PZI021126</name>
</gene>
<evidence type="ECO:0000256" key="1">
    <source>
        <dbReference type="SAM" id="MobiDB-lite"/>
    </source>
</evidence>
<keyword evidence="3" id="KW-1185">Reference proteome</keyword>
<name>A0AAP0FVK9_9ASPA</name>
<sequence length="158" mass="17395">MRPQRRPQPTTRRSQGELEAKARKRQDPPREAGPHEVFTYGRRAQPTRVAEVGVNVCSLIAMEAIEELIQLSESMMQASALLLMRTSRRSRLAGVLHFSTSLLSGTSPPEKNGATRAPISIDLQRDDSLSSKSIVLQIDSKSQQVSASEIPSDPATLF</sequence>
<protein>
    <submittedName>
        <fullName evidence="2">Dynamin-2B</fullName>
    </submittedName>
</protein>
<feature type="compositionally biased region" description="Low complexity" evidence="1">
    <location>
        <begin position="1"/>
        <end position="13"/>
    </location>
</feature>
<feature type="compositionally biased region" description="Basic and acidic residues" evidence="1">
    <location>
        <begin position="14"/>
        <end position="34"/>
    </location>
</feature>
<reference evidence="2 3" key="1">
    <citation type="journal article" date="2022" name="Nat. Plants">
        <title>Genomes of leafy and leafless Platanthera orchids illuminate the evolution of mycoheterotrophy.</title>
        <authorList>
            <person name="Li M.H."/>
            <person name="Liu K.W."/>
            <person name="Li Z."/>
            <person name="Lu H.C."/>
            <person name="Ye Q.L."/>
            <person name="Zhang D."/>
            <person name="Wang J.Y."/>
            <person name="Li Y.F."/>
            <person name="Zhong Z.M."/>
            <person name="Liu X."/>
            <person name="Yu X."/>
            <person name="Liu D.K."/>
            <person name="Tu X.D."/>
            <person name="Liu B."/>
            <person name="Hao Y."/>
            <person name="Liao X.Y."/>
            <person name="Jiang Y.T."/>
            <person name="Sun W.H."/>
            <person name="Chen J."/>
            <person name="Chen Y.Q."/>
            <person name="Ai Y."/>
            <person name="Zhai J.W."/>
            <person name="Wu S.S."/>
            <person name="Zhou Z."/>
            <person name="Hsiao Y.Y."/>
            <person name="Wu W.L."/>
            <person name="Chen Y.Y."/>
            <person name="Lin Y.F."/>
            <person name="Hsu J.L."/>
            <person name="Li C.Y."/>
            <person name="Wang Z.W."/>
            <person name="Zhao X."/>
            <person name="Zhong W.Y."/>
            <person name="Ma X.K."/>
            <person name="Ma L."/>
            <person name="Huang J."/>
            <person name="Chen G.Z."/>
            <person name="Huang M.Z."/>
            <person name="Huang L."/>
            <person name="Peng D.H."/>
            <person name="Luo Y.B."/>
            <person name="Zou S.Q."/>
            <person name="Chen S.P."/>
            <person name="Lan S."/>
            <person name="Tsai W.C."/>
            <person name="Van de Peer Y."/>
            <person name="Liu Z.J."/>
        </authorList>
    </citation>
    <scope>NUCLEOTIDE SEQUENCE [LARGE SCALE GENOMIC DNA]</scope>
    <source>
        <strain evidence="2">Lor287</strain>
    </source>
</reference>
<feature type="region of interest" description="Disordered" evidence="1">
    <location>
        <begin position="1"/>
        <end position="36"/>
    </location>
</feature>
<dbReference type="Proteomes" id="UP001418222">
    <property type="component" value="Unassembled WGS sequence"/>
</dbReference>